<comment type="similarity">
    <text evidence="3 15">Belongs to the flavoprotein pyridine nucleotide cytochrome reductase family.</text>
</comment>
<dbReference type="InterPro" id="IPR017938">
    <property type="entry name" value="Riboflavin_synthase-like_b-brl"/>
</dbReference>
<keyword evidence="8" id="KW-1133">Transmembrane helix</keyword>
<evidence type="ECO:0000256" key="4">
    <source>
        <dbReference type="ARBA" id="ARBA00022630"/>
    </source>
</evidence>
<evidence type="ECO:0000256" key="7">
    <source>
        <dbReference type="ARBA" id="ARBA00022827"/>
    </source>
</evidence>
<dbReference type="InterPro" id="IPR001834">
    <property type="entry name" value="CBR-like"/>
</dbReference>
<keyword evidence="18" id="KW-1185">Reference proteome</keyword>
<feature type="binding site" evidence="14">
    <location>
        <position position="148"/>
    </location>
    <ligand>
        <name>FAD</name>
        <dbReference type="ChEBI" id="CHEBI:57692"/>
    </ligand>
</feature>
<evidence type="ECO:0000256" key="15">
    <source>
        <dbReference type="RuleBase" id="RU361226"/>
    </source>
</evidence>
<dbReference type="PROSITE" id="PS51384">
    <property type="entry name" value="FAD_FR"/>
    <property type="match status" value="1"/>
</dbReference>
<dbReference type="AlphaFoldDB" id="A0AAD5V0Y2"/>
<keyword evidence="11" id="KW-0496">Mitochondrion</keyword>
<dbReference type="GO" id="GO:0090524">
    <property type="term" value="F:cytochrome-b5 reductase activity, acting on NADH"/>
    <property type="evidence" value="ECO:0007669"/>
    <property type="project" value="UniProtKB-EC"/>
</dbReference>
<organism evidence="17 18">
    <name type="scientific">Meripilus lineatus</name>
    <dbReference type="NCBI Taxonomy" id="2056292"/>
    <lineage>
        <taxon>Eukaryota</taxon>
        <taxon>Fungi</taxon>
        <taxon>Dikarya</taxon>
        <taxon>Basidiomycota</taxon>
        <taxon>Agaricomycotina</taxon>
        <taxon>Agaricomycetes</taxon>
        <taxon>Polyporales</taxon>
        <taxon>Meripilaceae</taxon>
        <taxon>Meripilus</taxon>
    </lineage>
</organism>
<evidence type="ECO:0000256" key="11">
    <source>
        <dbReference type="ARBA" id="ARBA00023128"/>
    </source>
</evidence>
<dbReference type="FunFam" id="2.40.30.10:FF:000069">
    <property type="entry name" value="NADH-cytochrome b5 reductase"/>
    <property type="match status" value="1"/>
</dbReference>
<dbReference type="InterPro" id="IPR017927">
    <property type="entry name" value="FAD-bd_FR_type"/>
</dbReference>
<dbReference type="FunFam" id="3.40.50.80:FF:000009">
    <property type="entry name" value="NADH-cytochrome b5 reductase"/>
    <property type="match status" value="1"/>
</dbReference>
<dbReference type="InterPro" id="IPR039261">
    <property type="entry name" value="FNR_nucleotide-bd"/>
</dbReference>
<evidence type="ECO:0000313" key="17">
    <source>
        <dbReference type="EMBL" id="KAJ3479103.1"/>
    </source>
</evidence>
<feature type="domain" description="FAD-binding FR-type" evidence="16">
    <location>
        <begin position="71"/>
        <end position="182"/>
    </location>
</feature>
<name>A0AAD5V0Y2_9APHY</name>
<gene>
    <name evidence="17" type="ORF">NLI96_g9288</name>
</gene>
<feature type="binding site" evidence="14">
    <location>
        <position position="156"/>
    </location>
    <ligand>
        <name>FAD</name>
        <dbReference type="ChEBI" id="CHEBI:57692"/>
    </ligand>
</feature>
<feature type="binding site" evidence="14">
    <location>
        <position position="132"/>
    </location>
    <ligand>
        <name>FAD</name>
        <dbReference type="ChEBI" id="CHEBI:57692"/>
    </ligand>
</feature>
<dbReference type="CDD" id="cd06183">
    <property type="entry name" value="cyt_b5_reduct_like"/>
    <property type="match status" value="1"/>
</dbReference>
<dbReference type="PANTHER" id="PTHR19370:SF171">
    <property type="entry name" value="NADH-CYTOCHROME B5 REDUCTASE 2"/>
    <property type="match status" value="1"/>
</dbReference>
<dbReference type="GO" id="GO:0005741">
    <property type="term" value="C:mitochondrial outer membrane"/>
    <property type="evidence" value="ECO:0007669"/>
    <property type="project" value="UniProtKB-SubCell"/>
</dbReference>
<feature type="binding site" evidence="14">
    <location>
        <position position="158"/>
    </location>
    <ligand>
        <name>FAD</name>
        <dbReference type="ChEBI" id="CHEBI:57692"/>
    </ligand>
</feature>
<dbReference type="SUPFAM" id="SSF63380">
    <property type="entry name" value="Riboflavin synthase domain-like"/>
    <property type="match status" value="1"/>
</dbReference>
<dbReference type="InterPro" id="IPR001433">
    <property type="entry name" value="OxRdtase_FAD/NAD-bd"/>
</dbReference>
<evidence type="ECO:0000256" key="6">
    <source>
        <dbReference type="ARBA" id="ARBA00022787"/>
    </source>
</evidence>
<comment type="catalytic activity">
    <reaction evidence="13 15">
        <text>2 Fe(III)-[cytochrome b5] + NADH = 2 Fe(II)-[cytochrome b5] + NAD(+) + H(+)</text>
        <dbReference type="Rhea" id="RHEA:46680"/>
        <dbReference type="Rhea" id="RHEA-COMP:10438"/>
        <dbReference type="Rhea" id="RHEA-COMP:10439"/>
        <dbReference type="ChEBI" id="CHEBI:15378"/>
        <dbReference type="ChEBI" id="CHEBI:29033"/>
        <dbReference type="ChEBI" id="CHEBI:29034"/>
        <dbReference type="ChEBI" id="CHEBI:57540"/>
        <dbReference type="ChEBI" id="CHEBI:57945"/>
        <dbReference type="EC" id="1.6.2.2"/>
    </reaction>
</comment>
<evidence type="ECO:0000259" key="16">
    <source>
        <dbReference type="PROSITE" id="PS51384"/>
    </source>
</evidence>
<comment type="cofactor">
    <cofactor evidence="1 14 15">
        <name>FAD</name>
        <dbReference type="ChEBI" id="CHEBI:57692"/>
    </cofactor>
</comment>
<evidence type="ECO:0000256" key="12">
    <source>
        <dbReference type="ARBA" id="ARBA00023136"/>
    </source>
</evidence>
<keyword evidence="5" id="KW-0812">Transmembrane</keyword>
<accession>A0AAD5V0Y2</accession>
<dbReference type="Gene3D" id="3.40.50.80">
    <property type="entry name" value="Nucleotide-binding domain of ferredoxin-NADP reductase (FNR) module"/>
    <property type="match status" value="1"/>
</dbReference>
<keyword evidence="12" id="KW-0472">Membrane</keyword>
<keyword evidence="6" id="KW-1000">Mitochondrion outer membrane</keyword>
<dbReference type="PRINTS" id="PR00406">
    <property type="entry name" value="CYTB5RDTASE"/>
</dbReference>
<dbReference type="Gene3D" id="2.40.30.10">
    <property type="entry name" value="Translation factors"/>
    <property type="match status" value="1"/>
</dbReference>
<evidence type="ECO:0000256" key="9">
    <source>
        <dbReference type="ARBA" id="ARBA00023002"/>
    </source>
</evidence>
<evidence type="ECO:0000256" key="10">
    <source>
        <dbReference type="ARBA" id="ARBA00023027"/>
    </source>
</evidence>
<reference evidence="17" key="1">
    <citation type="submission" date="2022-07" db="EMBL/GenBank/DDBJ databases">
        <title>Genome Sequence of Physisporinus lineatus.</title>
        <authorList>
            <person name="Buettner E."/>
        </authorList>
    </citation>
    <scope>NUCLEOTIDE SEQUENCE</scope>
    <source>
        <strain evidence="17">VT162</strain>
    </source>
</reference>
<keyword evidence="7 14" id="KW-0274">FAD</keyword>
<dbReference type="PRINTS" id="PR00371">
    <property type="entry name" value="FPNCR"/>
</dbReference>
<evidence type="ECO:0000313" key="18">
    <source>
        <dbReference type="Proteomes" id="UP001212997"/>
    </source>
</evidence>
<evidence type="ECO:0000256" key="2">
    <source>
        <dbReference type="ARBA" id="ARBA00004572"/>
    </source>
</evidence>
<feature type="binding site" evidence="14">
    <location>
        <position position="199"/>
    </location>
    <ligand>
        <name>FAD</name>
        <dbReference type="ChEBI" id="CHEBI:57692"/>
    </ligand>
</feature>
<comment type="subcellular location">
    <subcellularLocation>
        <location evidence="2">Mitochondrion outer membrane</location>
        <topology evidence="2">Single-pass membrane protein</topology>
    </subcellularLocation>
</comment>
<sequence length="328" mass="36063">MSFLRGSAAFRSAVRSARRYATVPEAKSSNLPLFLGGAGVVGLASYVYLEYSDKPPVAVKKVQEKSPFDPENFVDFKLKKIEDYNHNTSKYVFELPNNDASLFPIASCLVVKSSADAATPLLDGKGKPVIRPYTPISPSDQEGEFTLLIKRYEAGKMSQYIHTLKPGENLAFKGPITKIPYKTNEHDAIGMIAGGSGITPMYQVLVHALAERENKTKFTLIFANQTSQDILLKSEFDALKAKYPDTFNVVYTVDKADKDWKGETGFINKDLIQKHIAPASLGEKVKVYICGPPGQVAAIAGKKEGYKQGEVSGILKELGYTESQVFKF</sequence>
<keyword evidence="10 15" id="KW-0520">NAD</keyword>
<dbReference type="EC" id="1.6.2.2" evidence="15"/>
<keyword evidence="4 14" id="KW-0285">Flavoprotein</keyword>
<feature type="binding site" evidence="14">
    <location>
        <position position="131"/>
    </location>
    <ligand>
        <name>FAD</name>
        <dbReference type="ChEBI" id="CHEBI:57692"/>
    </ligand>
</feature>
<dbReference type="SUPFAM" id="SSF52343">
    <property type="entry name" value="Ferredoxin reductase-like, C-terminal NADP-linked domain"/>
    <property type="match status" value="1"/>
</dbReference>
<dbReference type="Proteomes" id="UP001212997">
    <property type="component" value="Unassembled WGS sequence"/>
</dbReference>
<keyword evidence="9 15" id="KW-0560">Oxidoreductase</keyword>
<feature type="binding site" evidence="14">
    <location>
        <position position="157"/>
    </location>
    <ligand>
        <name>FAD</name>
        <dbReference type="ChEBI" id="CHEBI:57692"/>
    </ligand>
</feature>
<evidence type="ECO:0000256" key="8">
    <source>
        <dbReference type="ARBA" id="ARBA00022989"/>
    </source>
</evidence>
<dbReference type="Pfam" id="PF00970">
    <property type="entry name" value="FAD_binding_6"/>
    <property type="match status" value="1"/>
</dbReference>
<evidence type="ECO:0000256" key="5">
    <source>
        <dbReference type="ARBA" id="ARBA00022692"/>
    </source>
</evidence>
<dbReference type="Pfam" id="PF00175">
    <property type="entry name" value="NAD_binding_1"/>
    <property type="match status" value="1"/>
</dbReference>
<feature type="binding site" evidence="14">
    <location>
        <position position="133"/>
    </location>
    <ligand>
        <name>FAD</name>
        <dbReference type="ChEBI" id="CHEBI:57692"/>
    </ligand>
</feature>
<evidence type="ECO:0000256" key="13">
    <source>
        <dbReference type="ARBA" id="ARBA00047682"/>
    </source>
</evidence>
<dbReference type="PANTHER" id="PTHR19370">
    <property type="entry name" value="NADH-CYTOCHROME B5 REDUCTASE"/>
    <property type="match status" value="1"/>
</dbReference>
<feature type="binding site" evidence="14">
    <location>
        <position position="150"/>
    </location>
    <ligand>
        <name>FAD</name>
        <dbReference type="ChEBI" id="CHEBI:57692"/>
    </ligand>
</feature>
<dbReference type="EMBL" id="JANAWD010000462">
    <property type="protein sequence ID" value="KAJ3479103.1"/>
    <property type="molecule type" value="Genomic_DNA"/>
</dbReference>
<proteinExistence type="inferred from homology"/>
<comment type="caution">
    <text evidence="17">The sequence shown here is derived from an EMBL/GenBank/DDBJ whole genome shotgun (WGS) entry which is preliminary data.</text>
</comment>
<dbReference type="InterPro" id="IPR008333">
    <property type="entry name" value="Cbr1-like_FAD-bd_dom"/>
</dbReference>
<evidence type="ECO:0000256" key="1">
    <source>
        <dbReference type="ARBA" id="ARBA00001974"/>
    </source>
</evidence>
<dbReference type="InterPro" id="IPR001709">
    <property type="entry name" value="Flavoprot_Pyr_Nucl_cyt_Rdtase"/>
</dbReference>
<evidence type="ECO:0000256" key="3">
    <source>
        <dbReference type="ARBA" id="ARBA00006105"/>
    </source>
</evidence>
<evidence type="ECO:0000256" key="14">
    <source>
        <dbReference type="PIRSR" id="PIRSR601834-1"/>
    </source>
</evidence>
<protein>
    <recommendedName>
        <fullName evidence="15">NADH-cytochrome b5 reductase</fullName>
        <ecNumber evidence="15">1.6.2.2</ecNumber>
    </recommendedName>
</protein>